<dbReference type="AlphaFoldDB" id="A0A221MFC1"/>
<dbReference type="Proteomes" id="UP000204391">
    <property type="component" value="Chromosome"/>
</dbReference>
<dbReference type="InterPro" id="IPR045425">
    <property type="entry name" value="DUF6508"/>
</dbReference>
<dbReference type="RefSeq" id="WP_089533366.1">
    <property type="nucleotide sequence ID" value="NZ_CP022437.1"/>
</dbReference>
<proteinExistence type="predicted"/>
<keyword evidence="2" id="KW-1185">Reference proteome</keyword>
<protein>
    <submittedName>
        <fullName evidence="1">Uncharacterized protein</fullName>
    </submittedName>
</protein>
<sequence>MKDYQKLYAYLPYFEKLSRDNNGLTDGKNPFVSEQHLLYTEYAKEMVEFAECFYEVGFVDADYMETLDEYGITNADEMDCNIPTADERLTKAILTKMIRDERFTSDAWVSYVEKSG</sequence>
<accession>A0A221MFC1</accession>
<dbReference type="EMBL" id="CP022437">
    <property type="protein sequence ID" value="ASN06368.1"/>
    <property type="molecule type" value="Genomic_DNA"/>
</dbReference>
<reference evidence="1 2" key="1">
    <citation type="journal article" date="2003" name="Int. J. Syst. Evol. Microbiol.">
        <title>Virgibacillus carmonensis sp. nov., Virgibacillus necropolis sp. nov. and Virgibacillus picturae sp. nov., three novel species isolated from deteriorated mural paintings, transfer of the species of the genus salibacillus to Virgibacillus, as Virgibacillus marismortui comb. nov. and Virgibacillus salexigens comb. nov., and emended description of the genus Virgibacillus.</title>
        <authorList>
            <person name="Heyrman J."/>
            <person name="Logan N.A."/>
            <person name="Busse H.J."/>
            <person name="Balcaen A."/>
            <person name="Lebbe L."/>
            <person name="Rodriguez-Diaz M."/>
            <person name="Swings J."/>
            <person name="De Vos P."/>
        </authorList>
    </citation>
    <scope>NUCLEOTIDE SEQUENCE [LARGE SCALE GENOMIC DNA]</scope>
    <source>
        <strain evidence="1 2">LMG 19488</strain>
    </source>
</reference>
<gene>
    <name evidence="1" type="ORF">CFK40_15740</name>
</gene>
<evidence type="ECO:0000313" key="2">
    <source>
        <dbReference type="Proteomes" id="UP000204391"/>
    </source>
</evidence>
<evidence type="ECO:0000313" key="1">
    <source>
        <dbReference type="EMBL" id="ASN06368.1"/>
    </source>
</evidence>
<dbReference type="Pfam" id="PF20118">
    <property type="entry name" value="DUF6508"/>
    <property type="match status" value="1"/>
</dbReference>
<dbReference type="KEGG" id="vne:CFK40_15740"/>
<dbReference type="OrthoDB" id="2440215at2"/>
<name>A0A221MFC1_9BACI</name>
<organism evidence="1 2">
    <name type="scientific">Virgibacillus necropolis</name>
    <dbReference type="NCBI Taxonomy" id="163877"/>
    <lineage>
        <taxon>Bacteria</taxon>
        <taxon>Bacillati</taxon>
        <taxon>Bacillota</taxon>
        <taxon>Bacilli</taxon>
        <taxon>Bacillales</taxon>
        <taxon>Bacillaceae</taxon>
        <taxon>Virgibacillus</taxon>
    </lineage>
</organism>